<accession>A0ACA9SB22</accession>
<dbReference type="EMBL" id="CAJVQC010105605">
    <property type="protein sequence ID" value="CAG8833110.1"/>
    <property type="molecule type" value="Genomic_DNA"/>
</dbReference>
<evidence type="ECO:0000313" key="2">
    <source>
        <dbReference type="Proteomes" id="UP000789920"/>
    </source>
</evidence>
<organism evidence="1 2">
    <name type="scientific">Racocetra persica</name>
    <dbReference type="NCBI Taxonomy" id="160502"/>
    <lineage>
        <taxon>Eukaryota</taxon>
        <taxon>Fungi</taxon>
        <taxon>Fungi incertae sedis</taxon>
        <taxon>Mucoromycota</taxon>
        <taxon>Glomeromycotina</taxon>
        <taxon>Glomeromycetes</taxon>
        <taxon>Diversisporales</taxon>
        <taxon>Gigasporaceae</taxon>
        <taxon>Racocetra</taxon>
    </lineage>
</organism>
<protein>
    <submittedName>
        <fullName evidence="1">9582_t:CDS:1</fullName>
    </submittedName>
</protein>
<feature type="non-terminal residue" evidence="1">
    <location>
        <position position="1"/>
    </location>
</feature>
<reference evidence="1" key="1">
    <citation type="submission" date="2021-06" db="EMBL/GenBank/DDBJ databases">
        <authorList>
            <person name="Kallberg Y."/>
            <person name="Tangrot J."/>
            <person name="Rosling A."/>
        </authorList>
    </citation>
    <scope>NUCLEOTIDE SEQUENCE</scope>
    <source>
        <strain evidence="1">MA461A</strain>
    </source>
</reference>
<name>A0ACA9SB22_9GLOM</name>
<dbReference type="Proteomes" id="UP000789920">
    <property type="component" value="Unassembled WGS sequence"/>
</dbReference>
<sequence>IIKYVENQELPLKRQEQLEDGMCLAFVCAGISFNVAGNEIFRAWLQELRPGFNIPSPKTLAGRIFNKQLIKVEAKMENELQDKKNITLAHRLNLICKDIMKESFSKRILSQATLVAQFFKSSHIANATLENEIQINNIT</sequence>
<evidence type="ECO:0000313" key="1">
    <source>
        <dbReference type="EMBL" id="CAG8833110.1"/>
    </source>
</evidence>
<gene>
    <name evidence="1" type="ORF">RPERSI_LOCUS28708</name>
</gene>
<keyword evidence="2" id="KW-1185">Reference proteome</keyword>
<feature type="non-terminal residue" evidence="1">
    <location>
        <position position="139"/>
    </location>
</feature>
<proteinExistence type="predicted"/>
<comment type="caution">
    <text evidence="1">The sequence shown here is derived from an EMBL/GenBank/DDBJ whole genome shotgun (WGS) entry which is preliminary data.</text>
</comment>